<protein>
    <submittedName>
        <fullName evidence="2">Uncharacterized protein</fullName>
    </submittedName>
</protein>
<feature type="compositionally biased region" description="Basic and acidic residues" evidence="1">
    <location>
        <begin position="1"/>
        <end position="20"/>
    </location>
</feature>
<dbReference type="EMBL" id="EU953957">
    <property type="protein sequence ID" value="ACG26075.1"/>
    <property type="molecule type" value="mRNA"/>
</dbReference>
<evidence type="ECO:0000256" key="1">
    <source>
        <dbReference type="SAM" id="MobiDB-lite"/>
    </source>
</evidence>
<organism evidence="2">
    <name type="scientific">Zea mays</name>
    <name type="common">Maize</name>
    <dbReference type="NCBI Taxonomy" id="4577"/>
    <lineage>
        <taxon>Eukaryota</taxon>
        <taxon>Viridiplantae</taxon>
        <taxon>Streptophyta</taxon>
        <taxon>Embryophyta</taxon>
        <taxon>Tracheophyta</taxon>
        <taxon>Spermatophyta</taxon>
        <taxon>Magnoliopsida</taxon>
        <taxon>Liliopsida</taxon>
        <taxon>Poales</taxon>
        <taxon>Poaceae</taxon>
        <taxon>PACMAD clade</taxon>
        <taxon>Panicoideae</taxon>
        <taxon>Andropogonodae</taxon>
        <taxon>Andropogoneae</taxon>
        <taxon>Tripsacinae</taxon>
        <taxon>Zea</taxon>
    </lineage>
</organism>
<feature type="region of interest" description="Disordered" evidence="1">
    <location>
        <begin position="1"/>
        <end position="35"/>
    </location>
</feature>
<sequence>MEQRDATQPEAAAEERDQERPSIIPPPKENEDKDLKLPSRVVSLLFGGDISTSAQTFEKWLSLVRKRSGAFRPSGFPHRGSRIEVMPSGSFSLFGSGDLRFAL</sequence>
<accession>B6SMJ2</accession>
<proteinExistence type="evidence at transcript level"/>
<dbReference type="AlphaFoldDB" id="B6SMJ2"/>
<evidence type="ECO:0000313" key="2">
    <source>
        <dbReference type="EMBL" id="ACG26075.1"/>
    </source>
</evidence>
<dbReference type="ExpressionAtlas" id="B6SMJ2">
    <property type="expression patterns" value="baseline and differential"/>
</dbReference>
<name>B6SMJ2_MAIZE</name>
<reference evidence="2" key="1">
    <citation type="journal article" date="2009" name="Plant Mol. Biol.">
        <title>Insights into corn genes derived from large-scale cDNA sequencing.</title>
        <authorList>
            <person name="Alexandrov N.N."/>
            <person name="Brover V.V."/>
            <person name="Freidin S."/>
            <person name="Troukhan M.E."/>
            <person name="Tatarinova T.V."/>
            <person name="Zhang H."/>
            <person name="Swaller T.J."/>
            <person name="Lu Y.P."/>
            <person name="Bouck J."/>
            <person name="Flavell R.B."/>
            <person name="Feldmann K.A."/>
        </authorList>
    </citation>
    <scope>NUCLEOTIDE SEQUENCE</scope>
</reference>